<dbReference type="AlphaFoldDB" id="A0A919MXX4"/>
<name>A0A919MXX4_9ACTN</name>
<sequence>MRHRWGVRPARLSIEFFPGAGLERAGSSWPPIVTTPTSPWIGVSLDLGVVGANRAGAPISEAMGWNNGATATIRTVD</sequence>
<organism evidence="1 2">
    <name type="scientific">Actinoplanes nipponensis</name>
    <dbReference type="NCBI Taxonomy" id="135950"/>
    <lineage>
        <taxon>Bacteria</taxon>
        <taxon>Bacillati</taxon>
        <taxon>Actinomycetota</taxon>
        <taxon>Actinomycetes</taxon>
        <taxon>Micromonosporales</taxon>
        <taxon>Micromonosporaceae</taxon>
        <taxon>Actinoplanes</taxon>
    </lineage>
</organism>
<evidence type="ECO:0000313" key="1">
    <source>
        <dbReference type="EMBL" id="GIE53840.1"/>
    </source>
</evidence>
<dbReference type="RefSeq" id="WP_203776199.1">
    <property type="nucleotide sequence ID" value="NZ_BAAAYJ010000059.1"/>
</dbReference>
<evidence type="ECO:0000313" key="2">
    <source>
        <dbReference type="Proteomes" id="UP000647172"/>
    </source>
</evidence>
<reference evidence="1" key="1">
    <citation type="submission" date="2021-01" db="EMBL/GenBank/DDBJ databases">
        <title>Whole genome shotgun sequence of Actinoplanes nipponensis NBRC 14063.</title>
        <authorList>
            <person name="Komaki H."/>
            <person name="Tamura T."/>
        </authorList>
    </citation>
    <scope>NUCLEOTIDE SEQUENCE</scope>
    <source>
        <strain evidence="1">NBRC 14063</strain>
    </source>
</reference>
<dbReference type="EMBL" id="BOMQ01000090">
    <property type="protein sequence ID" value="GIE53840.1"/>
    <property type="molecule type" value="Genomic_DNA"/>
</dbReference>
<dbReference type="Proteomes" id="UP000647172">
    <property type="component" value="Unassembled WGS sequence"/>
</dbReference>
<accession>A0A919MXX4</accession>
<protein>
    <submittedName>
        <fullName evidence="1">Uncharacterized protein</fullName>
    </submittedName>
</protein>
<gene>
    <name evidence="1" type="ORF">Ani05nite_73740</name>
</gene>
<keyword evidence="2" id="KW-1185">Reference proteome</keyword>
<proteinExistence type="predicted"/>
<comment type="caution">
    <text evidence="1">The sequence shown here is derived from an EMBL/GenBank/DDBJ whole genome shotgun (WGS) entry which is preliminary data.</text>
</comment>